<proteinExistence type="inferred from homology"/>
<dbReference type="RefSeq" id="WP_040373715.1">
    <property type="nucleotide sequence ID" value="NZ_CP068053.1"/>
</dbReference>
<dbReference type="Pfam" id="PF02566">
    <property type="entry name" value="OsmC"/>
    <property type="match status" value="1"/>
</dbReference>
<dbReference type="InterPro" id="IPR003718">
    <property type="entry name" value="OsmC/Ohr_fam"/>
</dbReference>
<dbReference type="InterPro" id="IPR036102">
    <property type="entry name" value="OsmC/Ohrsf"/>
</dbReference>
<dbReference type="EMBL" id="CP068053">
    <property type="protein sequence ID" value="QQT01926.1"/>
    <property type="molecule type" value="Genomic_DNA"/>
</dbReference>
<dbReference type="GO" id="GO:0006979">
    <property type="term" value="P:response to oxidative stress"/>
    <property type="evidence" value="ECO:0007669"/>
    <property type="project" value="InterPro"/>
</dbReference>
<name>A0A974NPX4_PERPY</name>
<dbReference type="InterPro" id="IPR015946">
    <property type="entry name" value="KH_dom-like_a/b"/>
</dbReference>
<gene>
    <name evidence="2" type="ORF">I6J18_08820</name>
</gene>
<dbReference type="InterPro" id="IPR019953">
    <property type="entry name" value="OHR"/>
</dbReference>
<dbReference type="PANTHER" id="PTHR33797:SF2">
    <property type="entry name" value="ORGANIC HYDROPEROXIDE RESISTANCE PROTEIN-LIKE"/>
    <property type="match status" value="1"/>
</dbReference>
<sequence length="141" mass="14932">MTKTLFTETVTVDGGREGTAISADGNFTVDIAMPGTPRAKKMPEATSPEELFAAGYAACFDSALQSVGKIEKAAFESKVTANVSLLMGEMHQYSLAVTLEVQGSGIDQDTLETLVHKAHQMCPYSKAISGNVEVTLKVSVN</sequence>
<accession>A0A974NPX4</accession>
<reference evidence="2 3" key="1">
    <citation type="submission" date="2021-01" db="EMBL/GenBank/DDBJ databases">
        <title>FDA dAtabase for Regulatory Grade micrObial Sequences (FDA-ARGOS): Supporting development and validation of Infectious Disease Dx tests.</title>
        <authorList>
            <person name="Nelson B."/>
            <person name="Plummer A."/>
            <person name="Tallon L."/>
            <person name="Sadzewicz L."/>
            <person name="Zhao X."/>
            <person name="Boylan J."/>
            <person name="Ott S."/>
            <person name="Bowen H."/>
            <person name="Vavikolanu K."/>
            <person name="Mehta A."/>
            <person name="Aluvathingal J."/>
            <person name="Nadendla S."/>
            <person name="Myers T."/>
            <person name="Yan Y."/>
            <person name="Sichtig H."/>
        </authorList>
    </citation>
    <scope>NUCLEOTIDE SEQUENCE [LARGE SCALE GENOMIC DNA]</scope>
    <source>
        <strain evidence="2 3">FDAARGOS_1161</strain>
    </source>
</reference>
<dbReference type="NCBIfam" id="TIGR03561">
    <property type="entry name" value="organ_hyd_perox"/>
    <property type="match status" value="1"/>
</dbReference>
<dbReference type="Proteomes" id="UP000595254">
    <property type="component" value="Chromosome"/>
</dbReference>
<dbReference type="Gene3D" id="2.20.25.10">
    <property type="match status" value="1"/>
</dbReference>
<protein>
    <submittedName>
        <fullName evidence="2">Ohr family peroxiredoxin</fullName>
    </submittedName>
</protein>
<dbReference type="Gene3D" id="3.30.300.20">
    <property type="match status" value="1"/>
</dbReference>
<keyword evidence="3" id="KW-1185">Reference proteome</keyword>
<dbReference type="PANTHER" id="PTHR33797">
    <property type="entry name" value="ORGANIC HYDROPEROXIDE RESISTANCE PROTEIN-LIKE"/>
    <property type="match status" value="1"/>
</dbReference>
<comment type="similarity">
    <text evidence="1">Belongs to the OsmC/Ohr family.</text>
</comment>
<evidence type="ECO:0000256" key="1">
    <source>
        <dbReference type="ARBA" id="ARBA00007378"/>
    </source>
</evidence>
<organism evidence="2 3">
    <name type="scientific">Peribacillus psychrosaccharolyticus</name>
    <name type="common">Bacillus psychrosaccharolyticus</name>
    <dbReference type="NCBI Taxonomy" id="1407"/>
    <lineage>
        <taxon>Bacteria</taxon>
        <taxon>Bacillati</taxon>
        <taxon>Bacillota</taxon>
        <taxon>Bacilli</taxon>
        <taxon>Bacillales</taxon>
        <taxon>Bacillaceae</taxon>
        <taxon>Peribacillus</taxon>
    </lineage>
</organism>
<dbReference type="SUPFAM" id="SSF82784">
    <property type="entry name" value="OsmC-like"/>
    <property type="match status" value="1"/>
</dbReference>
<evidence type="ECO:0000313" key="2">
    <source>
        <dbReference type="EMBL" id="QQT01926.1"/>
    </source>
</evidence>
<evidence type="ECO:0000313" key="3">
    <source>
        <dbReference type="Proteomes" id="UP000595254"/>
    </source>
</evidence>
<dbReference type="AlphaFoldDB" id="A0A974NPX4"/>
<dbReference type="KEGG" id="ppsr:I6J18_08820"/>